<evidence type="ECO:0000313" key="2">
    <source>
        <dbReference type="Proteomes" id="UP000830275"/>
    </source>
</evidence>
<keyword evidence="2" id="KW-1185">Reference proteome</keyword>
<proteinExistence type="predicted"/>
<sequence length="187" mass="22427">MQCDHWTVLRLRNPFVLRHLLVVNDYGDLRDLRLGHWKMFEFVLFAFNKSDTNFNVDLNTYKMQMFKCPDEMNSIRHNIKTVYKTSALGHTYIINRRIPLYAFLKEWYVQDYQEIYHIKQDLYNWEIPHVVVFDLDSTLITDEPKVRIRDENVYSSLLELKKKEDAFSCCGRTVTGITCRIRCKSSI</sequence>
<accession>A0AAE6R6G8</accession>
<evidence type="ECO:0000313" key="1">
    <source>
        <dbReference type="EMBL" id="QHB21748.1"/>
    </source>
</evidence>
<dbReference type="Proteomes" id="UP000830275">
    <property type="component" value="Segment"/>
</dbReference>
<organism evidence="1 2">
    <name type="scientific">Artaxa digramma nucleopolyhedrovirus</name>
    <dbReference type="NCBI Taxonomy" id="3070910"/>
    <lineage>
        <taxon>Viruses</taxon>
        <taxon>Viruses incertae sedis</taxon>
        <taxon>Naldaviricetes</taxon>
        <taxon>Lefavirales</taxon>
        <taxon>Baculoviridae</taxon>
        <taxon>Alphabaculovirus</taxon>
        <taxon>Alphabaculovirus ardigrammae</taxon>
    </lineage>
</organism>
<protein>
    <submittedName>
        <fullName evidence="1">38K protein</fullName>
    </submittedName>
</protein>
<name>A0AAE6R6G8_9ABAC</name>
<dbReference type="NCBIfam" id="TIGR01684">
    <property type="entry name" value="viral_ppase"/>
    <property type="match status" value="1"/>
</dbReference>
<gene>
    <name evidence="1" type="ORF">Eudi_ORF89</name>
</gene>
<dbReference type="InterPro" id="IPR007827">
    <property type="entry name" value="DUF705"/>
</dbReference>
<dbReference type="Pfam" id="PF05152">
    <property type="entry name" value="DUF705"/>
    <property type="match status" value="1"/>
</dbReference>
<dbReference type="EMBL" id="MN233792">
    <property type="protein sequence ID" value="QHB21748.1"/>
    <property type="molecule type" value="Genomic_DNA"/>
</dbReference>
<reference evidence="1 2" key="1">
    <citation type="journal article" date="2019" name="Viruses">
        <title>Genome Analysis of a Novel Clade II.b Alphabaculovirus Obtained from Artaxa digramma.</title>
        <authorList>
            <person name="Li J."/>
            <person name="Duan X."/>
            <person name="Wang Q."/>
            <person name="Zhang L."/>
            <person name="Deng F."/>
            <person name="Wang H."/>
            <person name="Hu Z."/>
            <person name="Wang M."/>
            <person name="Wang J."/>
        </authorList>
    </citation>
    <scope>NUCLEOTIDE SEQUENCE [LARGE SCALE GENOMIC DNA]</scope>
    <source>
        <strain evidence="1 2">424</strain>
    </source>
</reference>